<keyword evidence="6" id="KW-0539">Nucleus</keyword>
<evidence type="ECO:0000256" key="6">
    <source>
        <dbReference type="ARBA" id="ARBA00023242"/>
    </source>
</evidence>
<evidence type="ECO:0000313" key="10">
    <source>
        <dbReference type="EMBL" id="KAA8901973.1"/>
    </source>
</evidence>
<dbReference type="OMA" id="THETICA"/>
<dbReference type="PANTHER" id="PTHR46543:SF1">
    <property type="entry name" value="ZINC FINGER CCHC DOMAIN-CONTAINING PROTEIN 7"/>
    <property type="match status" value="1"/>
</dbReference>
<keyword evidence="4 7" id="KW-0863">Zinc-finger</keyword>
<feature type="region of interest" description="Disordered" evidence="8">
    <location>
        <begin position="213"/>
        <end position="320"/>
    </location>
</feature>
<feature type="compositionally biased region" description="Basic residues" evidence="8">
    <location>
        <begin position="309"/>
        <end position="320"/>
    </location>
</feature>
<keyword evidence="2" id="KW-0479">Metal-binding</keyword>
<dbReference type="InterPro" id="IPR001878">
    <property type="entry name" value="Znf_CCHC"/>
</dbReference>
<dbReference type="GO" id="GO:0071037">
    <property type="term" value="P:nuclear polyadenylation-dependent snRNA catabolic process"/>
    <property type="evidence" value="ECO:0007669"/>
    <property type="project" value="TreeGrafter"/>
</dbReference>
<proteinExistence type="predicted"/>
<feature type="compositionally biased region" description="Basic residues" evidence="8">
    <location>
        <begin position="277"/>
        <end position="287"/>
    </location>
</feature>
<keyword evidence="5" id="KW-0862">Zinc</keyword>
<dbReference type="GO" id="GO:0071031">
    <property type="term" value="P:nuclear mRNA surveillance of mRNA 3'-end processing"/>
    <property type="evidence" value="ECO:0007669"/>
    <property type="project" value="TreeGrafter"/>
</dbReference>
<dbReference type="RefSeq" id="XP_034012160.1">
    <property type="nucleotide sequence ID" value="XM_034155741.1"/>
</dbReference>
<keyword evidence="11" id="KW-1185">Reference proteome</keyword>
<evidence type="ECO:0000256" key="3">
    <source>
        <dbReference type="ARBA" id="ARBA00022737"/>
    </source>
</evidence>
<dbReference type="GO" id="GO:0071035">
    <property type="term" value="P:nuclear polyadenylation-dependent rRNA catabolic process"/>
    <property type="evidence" value="ECO:0007669"/>
    <property type="project" value="TreeGrafter"/>
</dbReference>
<dbReference type="PROSITE" id="PS50158">
    <property type="entry name" value="ZF_CCHC"/>
    <property type="match status" value="1"/>
</dbReference>
<evidence type="ECO:0000259" key="9">
    <source>
        <dbReference type="PROSITE" id="PS50158"/>
    </source>
</evidence>
<dbReference type="VEuPathDB" id="FungiDB:DIURU_003024"/>
<evidence type="ECO:0000256" key="7">
    <source>
        <dbReference type="PROSITE-ProRule" id="PRU00047"/>
    </source>
</evidence>
<dbReference type="Gene3D" id="4.10.60.10">
    <property type="entry name" value="Zinc finger, CCHC-type"/>
    <property type="match status" value="1"/>
</dbReference>
<dbReference type="Pfam" id="PF00098">
    <property type="entry name" value="zf-CCHC"/>
    <property type="match status" value="1"/>
</dbReference>
<evidence type="ECO:0000256" key="5">
    <source>
        <dbReference type="ARBA" id="ARBA00022833"/>
    </source>
</evidence>
<evidence type="ECO:0000313" key="11">
    <source>
        <dbReference type="Proteomes" id="UP000449547"/>
    </source>
</evidence>
<evidence type="ECO:0000256" key="8">
    <source>
        <dbReference type="SAM" id="MobiDB-lite"/>
    </source>
</evidence>
<feature type="domain" description="CCHC-type" evidence="9">
    <location>
        <begin position="107"/>
        <end position="120"/>
    </location>
</feature>
<dbReference type="InterPro" id="IPR051644">
    <property type="entry name" value="TRAMP_AT-DNA-binding"/>
</dbReference>
<organism evidence="10 11">
    <name type="scientific">Diutina rugosa</name>
    <name type="common">Yeast</name>
    <name type="synonym">Candida rugosa</name>
    <dbReference type="NCBI Taxonomy" id="5481"/>
    <lineage>
        <taxon>Eukaryota</taxon>
        <taxon>Fungi</taxon>
        <taxon>Dikarya</taxon>
        <taxon>Ascomycota</taxon>
        <taxon>Saccharomycotina</taxon>
        <taxon>Pichiomycetes</taxon>
        <taxon>Debaryomycetaceae</taxon>
        <taxon>Diutina</taxon>
    </lineage>
</organism>
<dbReference type="GO" id="GO:0071036">
    <property type="term" value="P:nuclear polyadenylation-dependent snoRNA catabolic process"/>
    <property type="evidence" value="ECO:0007669"/>
    <property type="project" value="TreeGrafter"/>
</dbReference>
<comment type="subcellular location">
    <subcellularLocation>
        <location evidence="1">Nucleus</location>
    </subcellularLocation>
</comment>
<dbReference type="Proteomes" id="UP000449547">
    <property type="component" value="Unassembled WGS sequence"/>
</dbReference>
<dbReference type="SMART" id="SM00343">
    <property type="entry name" value="ZnF_C2HC"/>
    <property type="match status" value="4"/>
</dbReference>
<feature type="compositionally biased region" description="Polar residues" evidence="8">
    <location>
        <begin position="223"/>
        <end position="252"/>
    </location>
</feature>
<keyword evidence="3" id="KW-0677">Repeat</keyword>
<dbReference type="AlphaFoldDB" id="A0A642UMU7"/>
<feature type="compositionally biased region" description="Polar residues" evidence="8">
    <location>
        <begin position="21"/>
        <end position="30"/>
    </location>
</feature>
<name>A0A642UMU7_DIURU</name>
<dbReference type="PANTHER" id="PTHR46543">
    <property type="entry name" value="ZINC FINGER CCHC DOMAIN-CONTAINING PROTEIN 7"/>
    <property type="match status" value="1"/>
</dbReference>
<dbReference type="GO" id="GO:0003723">
    <property type="term" value="F:RNA binding"/>
    <property type="evidence" value="ECO:0007669"/>
    <property type="project" value="TreeGrafter"/>
</dbReference>
<evidence type="ECO:0000256" key="1">
    <source>
        <dbReference type="ARBA" id="ARBA00004123"/>
    </source>
</evidence>
<comment type="caution">
    <text evidence="10">The sequence shown here is derived from an EMBL/GenBank/DDBJ whole genome shotgun (WGS) entry which is preliminary data.</text>
</comment>
<evidence type="ECO:0000256" key="2">
    <source>
        <dbReference type="ARBA" id="ARBA00022723"/>
    </source>
</evidence>
<dbReference type="GO" id="GO:0031499">
    <property type="term" value="C:TRAMP complex"/>
    <property type="evidence" value="ECO:0007669"/>
    <property type="project" value="TreeGrafter"/>
</dbReference>
<dbReference type="OrthoDB" id="7608935at2759"/>
<evidence type="ECO:0000256" key="4">
    <source>
        <dbReference type="ARBA" id="ARBA00022771"/>
    </source>
</evidence>
<sequence>MATAATELRKEDTPRAPTPPSHNQALSLDQVSADPDELIELRGEGRYFGVTDPESGDRINAQQSLGQLCSNCHRRGHSRAKCKTVVCHKCGKIDDHYESKCPTHMVCYKCGGMGHHQSECTVKHAKRKYCQDCETFDHGSNLCPLIWRSYRVNGSAEPKRLPNISCYNCGSSVHYGDECGDYRHSPLAATGSAFSGNNLPRSLRRTYFDQVDELPPKPKRQNTHFSFATPSPNGSRPSTPSNGRNNHNQRNFTRFGHINNNNNNNSNGRDFQASKPSSKHHNHHKPAPQRSGTISRPSGPKASAPKPSRSGKIKLGKFQY</sequence>
<dbReference type="EMBL" id="SWFT01000096">
    <property type="protein sequence ID" value="KAA8901973.1"/>
    <property type="molecule type" value="Genomic_DNA"/>
</dbReference>
<dbReference type="GeneID" id="54781675"/>
<dbReference type="GO" id="GO:0071038">
    <property type="term" value="P:TRAMP-dependent tRNA surveillance pathway"/>
    <property type="evidence" value="ECO:0007669"/>
    <property type="project" value="TreeGrafter"/>
</dbReference>
<dbReference type="GO" id="GO:0071039">
    <property type="term" value="P:nuclear polyadenylation-dependent CUT catabolic process"/>
    <property type="evidence" value="ECO:0007669"/>
    <property type="project" value="TreeGrafter"/>
</dbReference>
<gene>
    <name evidence="10" type="ORF">DIURU_003024</name>
</gene>
<dbReference type="GO" id="GO:0008270">
    <property type="term" value="F:zinc ion binding"/>
    <property type="evidence" value="ECO:0007669"/>
    <property type="project" value="UniProtKB-KW"/>
</dbReference>
<protein>
    <recommendedName>
        <fullName evidence="9">CCHC-type domain-containing protein</fullName>
    </recommendedName>
</protein>
<accession>A0A642UMU7</accession>
<feature type="compositionally biased region" description="Low complexity" evidence="8">
    <location>
        <begin position="295"/>
        <end position="308"/>
    </location>
</feature>
<reference evidence="10 11" key="1">
    <citation type="submission" date="2019-07" db="EMBL/GenBank/DDBJ databases">
        <title>Genome assembly of two rare yeast pathogens: Diutina rugosa and Trichomonascus ciferrii.</title>
        <authorList>
            <person name="Mixao V."/>
            <person name="Saus E."/>
            <person name="Hansen A."/>
            <person name="Lass-Flor C."/>
            <person name="Gabaldon T."/>
        </authorList>
    </citation>
    <scope>NUCLEOTIDE SEQUENCE [LARGE SCALE GENOMIC DNA]</scope>
    <source>
        <strain evidence="10 11">CBS 613</strain>
    </source>
</reference>
<feature type="region of interest" description="Disordered" evidence="8">
    <location>
        <begin position="1"/>
        <end position="32"/>
    </location>
</feature>